<dbReference type="GeneID" id="92813626"/>
<evidence type="ECO:0000313" key="3">
    <source>
        <dbReference type="EMBL" id="MDY5146250.1"/>
    </source>
</evidence>
<proteinExistence type="predicted"/>
<feature type="transmembrane region" description="Helical" evidence="1">
    <location>
        <begin position="77"/>
        <end position="99"/>
    </location>
</feature>
<dbReference type="EMBL" id="JAWNFV010000003">
    <property type="protein sequence ID" value="MDY5140151.1"/>
    <property type="molecule type" value="Genomic_DNA"/>
</dbReference>
<evidence type="ECO:0000313" key="5">
    <source>
        <dbReference type="Proteomes" id="UP001288320"/>
    </source>
</evidence>
<keyword evidence="1" id="KW-1133">Transmembrane helix</keyword>
<evidence type="ECO:0000313" key="2">
    <source>
        <dbReference type="EMBL" id="MDY5140151.1"/>
    </source>
</evidence>
<feature type="transmembrane region" description="Helical" evidence="1">
    <location>
        <begin position="20"/>
        <end position="45"/>
    </location>
</feature>
<dbReference type="EMBL" id="JAWNFY010000009">
    <property type="protein sequence ID" value="MDY5146250.1"/>
    <property type="molecule type" value="Genomic_DNA"/>
</dbReference>
<dbReference type="Proteomes" id="UP001288320">
    <property type="component" value="Unassembled WGS sequence"/>
</dbReference>
<evidence type="ECO:0000256" key="1">
    <source>
        <dbReference type="SAM" id="Phobius"/>
    </source>
</evidence>
<reference evidence="2 4" key="1">
    <citation type="submission" date="2023-10" db="EMBL/GenBank/DDBJ databases">
        <title>Whole Genome based description of the genera Actinobaculum and Actinotignum reveals a complex phylogenetic relationship within the species included in the genus Actinotignum.</title>
        <authorList>
            <person name="Jensen C.S."/>
            <person name="Dargis R."/>
            <person name="Kemp M."/>
            <person name="Christensen J.J."/>
        </authorList>
    </citation>
    <scope>NUCLEOTIDE SEQUENCE</scope>
    <source>
        <strain evidence="3 4">SLA_B089</strain>
        <strain evidence="2">SLA_B245</strain>
    </source>
</reference>
<accession>A0AAW9HI73</accession>
<keyword evidence="1" id="KW-0472">Membrane</keyword>
<dbReference type="AlphaFoldDB" id="A0AAW9HI73"/>
<feature type="transmembrane region" description="Helical" evidence="1">
    <location>
        <begin position="111"/>
        <end position="130"/>
    </location>
</feature>
<keyword evidence="4" id="KW-1185">Reference proteome</keyword>
<dbReference type="Proteomes" id="UP001284901">
    <property type="component" value="Unassembled WGS sequence"/>
</dbReference>
<gene>
    <name evidence="2" type="ORF">R6G74_02305</name>
    <name evidence="3" type="ORF">R6P33_04335</name>
</gene>
<organism evidence="2 5">
    <name type="scientific">Actinotignum timonense</name>
    <dbReference type="NCBI Taxonomy" id="1870995"/>
    <lineage>
        <taxon>Bacteria</taxon>
        <taxon>Bacillati</taxon>
        <taxon>Actinomycetota</taxon>
        <taxon>Actinomycetes</taxon>
        <taxon>Actinomycetales</taxon>
        <taxon>Actinomycetaceae</taxon>
        <taxon>Actinotignum</taxon>
    </lineage>
</organism>
<feature type="transmembrane region" description="Helical" evidence="1">
    <location>
        <begin position="52"/>
        <end position="71"/>
    </location>
</feature>
<keyword evidence="1" id="KW-0812">Transmembrane</keyword>
<name>A0AAW9HI73_9ACTO</name>
<dbReference type="RefSeq" id="WP_087069878.1">
    <property type="nucleotide sequence ID" value="NZ_CAUPFC010000004.1"/>
</dbReference>
<protein>
    <recommendedName>
        <fullName evidence="6">ATP synthase protein I</fullName>
    </recommendedName>
</protein>
<sequence length="150" mass="15021">MRAQSSRPAAPGGGAACLLYRAQLSATLGCVVVGIIGAAGCLLAGQAEHARAVGWATLIALVLQAISWASARYLPGGAGWALGGYAVKLAVVLGGLGAWRALTGASVGTAALALAGLIICALAVQSWVVLRADLRGDSSVDRQEDLRTGR</sequence>
<evidence type="ECO:0000313" key="4">
    <source>
        <dbReference type="Proteomes" id="UP001284901"/>
    </source>
</evidence>
<comment type="caution">
    <text evidence="2">The sequence shown here is derived from an EMBL/GenBank/DDBJ whole genome shotgun (WGS) entry which is preliminary data.</text>
</comment>
<evidence type="ECO:0008006" key="6">
    <source>
        <dbReference type="Google" id="ProtNLM"/>
    </source>
</evidence>